<name>A0A3Q8FP41_NILLU</name>
<dbReference type="GO" id="GO:0034626">
    <property type="term" value="P:fatty acid elongation, polyunsaturated fatty acid"/>
    <property type="evidence" value="ECO:0007669"/>
    <property type="project" value="TreeGrafter"/>
</dbReference>
<evidence type="ECO:0000256" key="1">
    <source>
        <dbReference type="ARBA" id="ARBA00004141"/>
    </source>
</evidence>
<evidence type="ECO:0000256" key="2">
    <source>
        <dbReference type="ARBA" id="ARBA00022516"/>
    </source>
</evidence>
<dbReference type="GO" id="GO:0009922">
    <property type="term" value="F:fatty acid elongase activity"/>
    <property type="evidence" value="ECO:0007669"/>
    <property type="project" value="UniProtKB-EC"/>
</dbReference>
<sequence>MTTVLKSIRIPTVEEFNDIVIGNIDENAKQWPLMSSPIYTLMILAGYLYFCTSLGRNFMEKRKPYTLDRIMITYNFIQILMNGYLFYKTSSVLFSSDYSFFESRIDMRPDRLFFVYLYFINKLIDLFDTIFMVLRKKNSQITFLHLYHHAMMPIIGWLYSAYMGAAISIFFGATNTLVHVIMYTYYLATNLNAEFKKSIWWKSRLTQLQLVQFILVTCHALVNFLNPKSEFPGVIVAVSVPQGFIMLILFLDFYKKAYNSKNKQQ</sequence>
<dbReference type="GO" id="GO:0030148">
    <property type="term" value="P:sphingolipid biosynthetic process"/>
    <property type="evidence" value="ECO:0007669"/>
    <property type="project" value="TreeGrafter"/>
</dbReference>
<comment type="similarity">
    <text evidence="10">Belongs to the ELO family.</text>
</comment>
<keyword evidence="9 10" id="KW-0275">Fatty acid biosynthesis</keyword>
<dbReference type="GO" id="GO:0042761">
    <property type="term" value="P:very long-chain fatty acid biosynthetic process"/>
    <property type="evidence" value="ECO:0007669"/>
    <property type="project" value="TreeGrafter"/>
</dbReference>
<feature type="transmembrane region" description="Helical" evidence="10">
    <location>
        <begin position="70"/>
        <end position="87"/>
    </location>
</feature>
<dbReference type="GO" id="GO:0019367">
    <property type="term" value="P:fatty acid elongation, saturated fatty acid"/>
    <property type="evidence" value="ECO:0007669"/>
    <property type="project" value="TreeGrafter"/>
</dbReference>
<feature type="transmembrane region" description="Helical" evidence="10">
    <location>
        <begin position="165"/>
        <end position="188"/>
    </location>
</feature>
<organism evidence="11">
    <name type="scientific">Nilaparvata lugens</name>
    <name type="common">Brown planthopper</name>
    <dbReference type="NCBI Taxonomy" id="108931"/>
    <lineage>
        <taxon>Eukaryota</taxon>
        <taxon>Metazoa</taxon>
        <taxon>Ecdysozoa</taxon>
        <taxon>Arthropoda</taxon>
        <taxon>Hexapoda</taxon>
        <taxon>Insecta</taxon>
        <taxon>Pterygota</taxon>
        <taxon>Neoptera</taxon>
        <taxon>Paraneoptera</taxon>
        <taxon>Hemiptera</taxon>
        <taxon>Auchenorrhyncha</taxon>
        <taxon>Fulgoroidea</taxon>
        <taxon>Delphacidae</taxon>
        <taxon>Delphacinae</taxon>
        <taxon>Nilaparvata</taxon>
    </lineage>
</organism>
<keyword evidence="3 10" id="KW-0808">Transferase</keyword>
<dbReference type="OrthoDB" id="434092at2759"/>
<evidence type="ECO:0000256" key="4">
    <source>
        <dbReference type="ARBA" id="ARBA00022692"/>
    </source>
</evidence>
<dbReference type="PANTHER" id="PTHR11157:SF116">
    <property type="entry name" value="ELONGATION OF VERY LONG CHAIN FATTY ACIDS PROTEIN-RELATED"/>
    <property type="match status" value="1"/>
</dbReference>
<dbReference type="AlphaFoldDB" id="A0A3Q8FP41"/>
<evidence type="ECO:0000256" key="3">
    <source>
        <dbReference type="ARBA" id="ARBA00022679"/>
    </source>
</evidence>
<evidence type="ECO:0000256" key="10">
    <source>
        <dbReference type="RuleBase" id="RU361115"/>
    </source>
</evidence>
<dbReference type="EC" id="2.3.1.199" evidence="10"/>
<dbReference type="Pfam" id="PF01151">
    <property type="entry name" value="ELO"/>
    <property type="match status" value="1"/>
</dbReference>
<keyword evidence="4 10" id="KW-0812">Transmembrane</keyword>
<evidence type="ECO:0000256" key="5">
    <source>
        <dbReference type="ARBA" id="ARBA00022832"/>
    </source>
</evidence>
<evidence type="ECO:0000256" key="9">
    <source>
        <dbReference type="ARBA" id="ARBA00023160"/>
    </source>
</evidence>
<keyword evidence="7 10" id="KW-0443">Lipid metabolism</keyword>
<comment type="subcellular location">
    <subcellularLocation>
        <location evidence="1">Membrane</location>
        <topology evidence="1">Multi-pass membrane protein</topology>
    </subcellularLocation>
</comment>
<evidence type="ECO:0000256" key="6">
    <source>
        <dbReference type="ARBA" id="ARBA00022989"/>
    </source>
</evidence>
<keyword evidence="2 10" id="KW-0444">Lipid biosynthesis</keyword>
<evidence type="ECO:0000256" key="8">
    <source>
        <dbReference type="ARBA" id="ARBA00023136"/>
    </source>
</evidence>
<dbReference type="PANTHER" id="PTHR11157">
    <property type="entry name" value="FATTY ACID ACYL TRANSFERASE-RELATED"/>
    <property type="match status" value="1"/>
</dbReference>
<keyword evidence="5 10" id="KW-0276">Fatty acid metabolism</keyword>
<protein>
    <recommendedName>
        <fullName evidence="10">Elongation of very long chain fatty acids protein</fullName>
        <ecNumber evidence="10">2.3.1.199</ecNumber>
    </recommendedName>
    <alternativeName>
        <fullName evidence="10">Very-long-chain 3-oxoacyl-CoA synthase</fullName>
    </alternativeName>
</protein>
<comment type="catalytic activity">
    <reaction evidence="10">
        <text>a very-long-chain acyl-CoA + malonyl-CoA + H(+) = a very-long-chain 3-oxoacyl-CoA + CO2 + CoA</text>
        <dbReference type="Rhea" id="RHEA:32727"/>
        <dbReference type="ChEBI" id="CHEBI:15378"/>
        <dbReference type="ChEBI" id="CHEBI:16526"/>
        <dbReference type="ChEBI" id="CHEBI:57287"/>
        <dbReference type="ChEBI" id="CHEBI:57384"/>
        <dbReference type="ChEBI" id="CHEBI:90725"/>
        <dbReference type="ChEBI" id="CHEBI:90736"/>
        <dbReference type="EC" id="2.3.1.199"/>
    </reaction>
</comment>
<keyword evidence="8 10" id="KW-0472">Membrane</keyword>
<feature type="transmembrane region" description="Helical" evidence="10">
    <location>
        <begin position="231"/>
        <end position="254"/>
    </location>
</feature>
<keyword evidence="6 10" id="KW-1133">Transmembrane helix</keyword>
<evidence type="ECO:0000313" key="11">
    <source>
        <dbReference type="EMBL" id="AWJ25036.1"/>
    </source>
</evidence>
<feature type="transmembrane region" description="Helical" evidence="10">
    <location>
        <begin position="38"/>
        <end position="58"/>
    </location>
</feature>
<proteinExistence type="evidence at transcript level"/>
<evidence type="ECO:0000256" key="7">
    <source>
        <dbReference type="ARBA" id="ARBA00023098"/>
    </source>
</evidence>
<gene>
    <name evidence="11" type="primary">ELO</name>
</gene>
<dbReference type="GO" id="GO:0034625">
    <property type="term" value="P:fatty acid elongation, monounsaturated fatty acid"/>
    <property type="evidence" value="ECO:0007669"/>
    <property type="project" value="TreeGrafter"/>
</dbReference>
<dbReference type="InterPro" id="IPR002076">
    <property type="entry name" value="ELO_fam"/>
</dbReference>
<dbReference type="GO" id="GO:0005789">
    <property type="term" value="C:endoplasmic reticulum membrane"/>
    <property type="evidence" value="ECO:0007669"/>
    <property type="project" value="TreeGrafter"/>
</dbReference>
<feature type="transmembrane region" description="Helical" evidence="10">
    <location>
        <begin position="113"/>
        <end position="134"/>
    </location>
</feature>
<accession>A0A3Q8FP41</accession>
<dbReference type="EMBL" id="MG573174">
    <property type="protein sequence ID" value="AWJ25036.1"/>
    <property type="molecule type" value="mRNA"/>
</dbReference>
<reference evidence="11" key="1">
    <citation type="submission" date="2017-11" db="EMBL/GenBank/DDBJ databases">
        <title>The fatty acid elongase gene family in the brown planthopper, Nilaparvata lugens.</title>
        <authorList>
            <person name="Li D.-T."/>
            <person name="Zhang C.-X."/>
        </authorList>
    </citation>
    <scope>NUCLEOTIDE SEQUENCE</scope>
    <source>
        <strain evidence="11">NlELOb</strain>
    </source>
</reference>